<dbReference type="Proteomes" id="UP000619479">
    <property type="component" value="Unassembled WGS sequence"/>
</dbReference>
<proteinExistence type="predicted"/>
<gene>
    <name evidence="1" type="ORF">Acy02nite_12840</name>
</gene>
<reference evidence="1" key="1">
    <citation type="submission" date="2021-01" db="EMBL/GenBank/DDBJ databases">
        <title>Whole genome shotgun sequence of Actinoplanes cyaneus NBRC 14990.</title>
        <authorList>
            <person name="Komaki H."/>
            <person name="Tamura T."/>
        </authorList>
    </citation>
    <scope>NUCLEOTIDE SEQUENCE</scope>
    <source>
        <strain evidence="1">NBRC 14990</strain>
    </source>
</reference>
<sequence length="274" mass="28350">MNQRKRNLAVAVLVVAVGVVLLLVVAGGMLVLRALTDDDKDQPVAAGPTVSAAVPAPAAVPATATGSVREQQDALAEEPMFKLPPSAVEPQPLVAETAGPTIVLPKAAQTVVVGGPPVATGFPQTPEGALAQLAAIEESALSSTDLQRIEEIYRWAAAPGAVELRQWHPYSGISTFLEHVGDSGAGRTVSASYQVVQGQIKGQVGGDFVVACVLGEFAATLTVTERGGFGDCQRMSWNDGRWWIGAGSQPAQAPMAWPGSADAVRAGWRVVSRG</sequence>
<evidence type="ECO:0000313" key="2">
    <source>
        <dbReference type="Proteomes" id="UP000619479"/>
    </source>
</evidence>
<protein>
    <submittedName>
        <fullName evidence="1">Uncharacterized protein</fullName>
    </submittedName>
</protein>
<keyword evidence="2" id="KW-1185">Reference proteome</keyword>
<evidence type="ECO:0000313" key="1">
    <source>
        <dbReference type="EMBL" id="GID63403.1"/>
    </source>
</evidence>
<accession>A0A919IH77</accession>
<dbReference type="AlphaFoldDB" id="A0A919IH77"/>
<organism evidence="1 2">
    <name type="scientific">Actinoplanes cyaneus</name>
    <dbReference type="NCBI Taxonomy" id="52696"/>
    <lineage>
        <taxon>Bacteria</taxon>
        <taxon>Bacillati</taxon>
        <taxon>Actinomycetota</taxon>
        <taxon>Actinomycetes</taxon>
        <taxon>Micromonosporales</taxon>
        <taxon>Micromonosporaceae</taxon>
        <taxon>Actinoplanes</taxon>
    </lineage>
</organism>
<dbReference type="EMBL" id="BOMH01000007">
    <property type="protein sequence ID" value="GID63403.1"/>
    <property type="molecule type" value="Genomic_DNA"/>
</dbReference>
<name>A0A919IH77_9ACTN</name>
<comment type="caution">
    <text evidence="1">The sequence shown here is derived from an EMBL/GenBank/DDBJ whole genome shotgun (WGS) entry which is preliminary data.</text>
</comment>